<accession>A0A4C1SZT7</accession>
<organism evidence="1 2">
    <name type="scientific">Eumeta variegata</name>
    <name type="common">Bagworm moth</name>
    <name type="synonym">Eumeta japonica</name>
    <dbReference type="NCBI Taxonomy" id="151549"/>
    <lineage>
        <taxon>Eukaryota</taxon>
        <taxon>Metazoa</taxon>
        <taxon>Ecdysozoa</taxon>
        <taxon>Arthropoda</taxon>
        <taxon>Hexapoda</taxon>
        <taxon>Insecta</taxon>
        <taxon>Pterygota</taxon>
        <taxon>Neoptera</taxon>
        <taxon>Endopterygota</taxon>
        <taxon>Lepidoptera</taxon>
        <taxon>Glossata</taxon>
        <taxon>Ditrysia</taxon>
        <taxon>Tineoidea</taxon>
        <taxon>Psychidae</taxon>
        <taxon>Oiketicinae</taxon>
        <taxon>Eumeta</taxon>
    </lineage>
</organism>
<gene>
    <name evidence="1" type="ORF">EVAR_77982_1</name>
</gene>
<comment type="caution">
    <text evidence="1">The sequence shown here is derived from an EMBL/GenBank/DDBJ whole genome shotgun (WGS) entry which is preliminary data.</text>
</comment>
<evidence type="ECO:0000313" key="2">
    <source>
        <dbReference type="Proteomes" id="UP000299102"/>
    </source>
</evidence>
<reference evidence="1 2" key="1">
    <citation type="journal article" date="2019" name="Commun. Biol.">
        <title>The bagworm genome reveals a unique fibroin gene that provides high tensile strength.</title>
        <authorList>
            <person name="Kono N."/>
            <person name="Nakamura H."/>
            <person name="Ohtoshi R."/>
            <person name="Tomita M."/>
            <person name="Numata K."/>
            <person name="Arakawa K."/>
        </authorList>
    </citation>
    <scope>NUCLEOTIDE SEQUENCE [LARGE SCALE GENOMIC DNA]</scope>
</reference>
<keyword evidence="2" id="KW-1185">Reference proteome</keyword>
<dbReference type="Proteomes" id="UP000299102">
    <property type="component" value="Unassembled WGS sequence"/>
</dbReference>
<dbReference type="AlphaFoldDB" id="A0A4C1SZT7"/>
<proteinExistence type="predicted"/>
<evidence type="ECO:0000313" key="1">
    <source>
        <dbReference type="EMBL" id="GBP07783.1"/>
    </source>
</evidence>
<dbReference type="EMBL" id="BGZK01000028">
    <property type="protein sequence ID" value="GBP07783.1"/>
    <property type="molecule type" value="Genomic_DNA"/>
</dbReference>
<sequence length="125" mass="13736">MVRCGRAVQAEACAAGARPPLIYSSDSGTETRLYFLERRRHAGVARLSSKTCNNNLFIAENYRGEVKAVGRLNQRFNIFLSQKVICFMSGVGARVIMLLGLDLKTSTLTNRTSGFDVLTFSPIGD</sequence>
<name>A0A4C1SZT7_EUMVA</name>
<protein>
    <submittedName>
        <fullName evidence="1">Uncharacterized protein</fullName>
    </submittedName>
</protein>